<name>A0ABQ5CQG8_9ASTR</name>
<feature type="region of interest" description="Disordered" evidence="1">
    <location>
        <begin position="396"/>
        <end position="422"/>
    </location>
</feature>
<dbReference type="EMBL" id="BQNB010014471">
    <property type="protein sequence ID" value="GJT28578.1"/>
    <property type="molecule type" value="Genomic_DNA"/>
</dbReference>
<accession>A0ABQ5CQG8</accession>
<keyword evidence="3" id="KW-1185">Reference proteome</keyword>
<dbReference type="Proteomes" id="UP001151760">
    <property type="component" value="Unassembled WGS sequence"/>
</dbReference>
<evidence type="ECO:0000256" key="1">
    <source>
        <dbReference type="SAM" id="MobiDB-lite"/>
    </source>
</evidence>
<feature type="compositionally biased region" description="Acidic residues" evidence="1">
    <location>
        <begin position="147"/>
        <end position="170"/>
    </location>
</feature>
<proteinExistence type="predicted"/>
<sequence>MGFIFVKRKTLYINFLGNEATWLGKREDYVTMVNKARGAQIHWGSLFGKSHNALGYSTFRCYPDLGVLQIGIRAKVIENQAQRIHRHCQLFKKRDEREPMFLHAHDPDYVPEPIYPEYIPWADPEEDPEEYEDDEIEDGPVDYPMDGGDDRDDDDDDSSGDDADGEDEDDEGRREKEEALAPADSAIVLYLNYVRPQASIIPSTRGIDPAEEVPEIAPMTMGEVNNRVTELAELHEQDTQFRGVCVSLLRAIRAQSSPFILLARQSKQSQPFVFVLNMGLPRGKRVPQSVNLHCIHGPCVVITFGDLAEIVPKSYNTLCTTSPWVYKLGELAALPLGVTHQELQTYRDHVYAHETHLWAHQTQLQLQGTLIQTQHQAHETRFQMQHAELLALREQQRRARQPGPKARIPDHQDASGDADSHI</sequence>
<feature type="compositionally biased region" description="Basic and acidic residues" evidence="1">
    <location>
        <begin position="407"/>
        <end position="422"/>
    </location>
</feature>
<comment type="caution">
    <text evidence="2">The sequence shown here is derived from an EMBL/GenBank/DDBJ whole genome shotgun (WGS) entry which is preliminary data.</text>
</comment>
<organism evidence="2 3">
    <name type="scientific">Tanacetum coccineum</name>
    <dbReference type="NCBI Taxonomy" id="301880"/>
    <lineage>
        <taxon>Eukaryota</taxon>
        <taxon>Viridiplantae</taxon>
        <taxon>Streptophyta</taxon>
        <taxon>Embryophyta</taxon>
        <taxon>Tracheophyta</taxon>
        <taxon>Spermatophyta</taxon>
        <taxon>Magnoliopsida</taxon>
        <taxon>eudicotyledons</taxon>
        <taxon>Gunneridae</taxon>
        <taxon>Pentapetalae</taxon>
        <taxon>asterids</taxon>
        <taxon>campanulids</taxon>
        <taxon>Asterales</taxon>
        <taxon>Asteraceae</taxon>
        <taxon>Asteroideae</taxon>
        <taxon>Anthemideae</taxon>
        <taxon>Anthemidinae</taxon>
        <taxon>Tanacetum</taxon>
    </lineage>
</organism>
<reference evidence="2" key="2">
    <citation type="submission" date="2022-01" db="EMBL/GenBank/DDBJ databases">
        <authorList>
            <person name="Yamashiro T."/>
            <person name="Shiraishi A."/>
            <person name="Satake H."/>
            <person name="Nakayama K."/>
        </authorList>
    </citation>
    <scope>NUCLEOTIDE SEQUENCE</scope>
</reference>
<feature type="region of interest" description="Disordered" evidence="1">
    <location>
        <begin position="113"/>
        <end position="179"/>
    </location>
</feature>
<evidence type="ECO:0000313" key="2">
    <source>
        <dbReference type="EMBL" id="GJT28578.1"/>
    </source>
</evidence>
<feature type="compositionally biased region" description="Acidic residues" evidence="1">
    <location>
        <begin position="123"/>
        <end position="140"/>
    </location>
</feature>
<evidence type="ECO:0000313" key="3">
    <source>
        <dbReference type="Proteomes" id="UP001151760"/>
    </source>
</evidence>
<gene>
    <name evidence="2" type="ORF">Tco_0908853</name>
</gene>
<reference evidence="2" key="1">
    <citation type="journal article" date="2022" name="Int. J. Mol. Sci.">
        <title>Draft Genome of Tanacetum Coccineum: Genomic Comparison of Closely Related Tanacetum-Family Plants.</title>
        <authorList>
            <person name="Yamashiro T."/>
            <person name="Shiraishi A."/>
            <person name="Nakayama K."/>
            <person name="Satake H."/>
        </authorList>
    </citation>
    <scope>NUCLEOTIDE SEQUENCE</scope>
</reference>
<protein>
    <submittedName>
        <fullName evidence="2">Uncharacterized protein</fullName>
    </submittedName>
</protein>